<keyword evidence="2" id="KW-1185">Reference proteome</keyword>
<organism evidence="1 2">
    <name type="scientific">Rhizophagus irregularis</name>
    <dbReference type="NCBI Taxonomy" id="588596"/>
    <lineage>
        <taxon>Eukaryota</taxon>
        <taxon>Fungi</taxon>
        <taxon>Fungi incertae sedis</taxon>
        <taxon>Mucoromycota</taxon>
        <taxon>Glomeromycotina</taxon>
        <taxon>Glomeromycetes</taxon>
        <taxon>Glomerales</taxon>
        <taxon>Glomeraceae</taxon>
        <taxon>Rhizophagus</taxon>
    </lineage>
</organism>
<dbReference type="EMBL" id="LLXI01007291">
    <property type="protein sequence ID" value="PKY62521.1"/>
    <property type="molecule type" value="Genomic_DNA"/>
</dbReference>
<name>A0A2I1HUG4_9GLOM</name>
<dbReference type="VEuPathDB" id="FungiDB:RhiirA1_450057"/>
<dbReference type="Proteomes" id="UP000234323">
    <property type="component" value="Unassembled WGS sequence"/>
</dbReference>
<sequence length="139" mass="16847">MNKTMEQLNSDYTAYKGHQQVPLFNMIPLDHWIVDELHIMLRITDHLWNLMLNELREMDLFNDLARDVIVKEMSRIKVKFQFWKEREKGPESWNYTSLMGEDKMKVLKEFNLGLLFLPSHAIKIRKLWDKFSDLYNDLK</sequence>
<accession>A0A2I1HUG4</accession>
<comment type="caution">
    <text evidence="1">The sequence shown here is derived from an EMBL/GenBank/DDBJ whole genome shotgun (WGS) entry which is preliminary data.</text>
</comment>
<protein>
    <submittedName>
        <fullName evidence="1">Uncharacterized protein</fullName>
    </submittedName>
</protein>
<gene>
    <name evidence="1" type="ORF">RhiirA4_432588</name>
</gene>
<proteinExistence type="predicted"/>
<evidence type="ECO:0000313" key="1">
    <source>
        <dbReference type="EMBL" id="PKY62521.1"/>
    </source>
</evidence>
<evidence type="ECO:0000313" key="2">
    <source>
        <dbReference type="Proteomes" id="UP000234323"/>
    </source>
</evidence>
<dbReference type="AlphaFoldDB" id="A0A2I1HUG4"/>
<reference evidence="1 2" key="1">
    <citation type="submission" date="2015-10" db="EMBL/GenBank/DDBJ databases">
        <title>Genome analyses suggest a sexual origin of heterokaryosis in a supposedly ancient asexual fungus.</title>
        <authorList>
            <person name="Ropars J."/>
            <person name="Sedzielewska K."/>
            <person name="Noel J."/>
            <person name="Charron P."/>
            <person name="Farinelli L."/>
            <person name="Marton T."/>
            <person name="Kruger M."/>
            <person name="Pelin A."/>
            <person name="Brachmann A."/>
            <person name="Corradi N."/>
        </authorList>
    </citation>
    <scope>NUCLEOTIDE SEQUENCE [LARGE SCALE GENOMIC DNA]</scope>
    <source>
        <strain evidence="1 2">A4</strain>
    </source>
</reference>